<evidence type="ECO:0000256" key="3">
    <source>
        <dbReference type="ARBA" id="ARBA00022490"/>
    </source>
</evidence>
<evidence type="ECO:0000256" key="4">
    <source>
        <dbReference type="ARBA" id="ARBA00022753"/>
    </source>
</evidence>
<feature type="compositionally biased region" description="Low complexity" evidence="6">
    <location>
        <begin position="796"/>
        <end position="810"/>
    </location>
</feature>
<name>A0A8H7VY84_9FUNG</name>
<dbReference type="Proteomes" id="UP000613177">
    <property type="component" value="Unassembled WGS sequence"/>
</dbReference>
<dbReference type="AlphaFoldDB" id="A0A8H7VY84"/>
<dbReference type="SMART" id="SM01041">
    <property type="entry name" value="BRO1"/>
    <property type="match status" value="1"/>
</dbReference>
<dbReference type="InterPro" id="IPR038499">
    <property type="entry name" value="BRO1_sf"/>
</dbReference>
<dbReference type="Pfam" id="PF03407">
    <property type="entry name" value="Nucleotid_trans"/>
    <property type="match status" value="1"/>
</dbReference>
<evidence type="ECO:0000256" key="2">
    <source>
        <dbReference type="ARBA" id="ARBA00004496"/>
    </source>
</evidence>
<feature type="region of interest" description="Disordered" evidence="6">
    <location>
        <begin position="788"/>
        <end position="851"/>
    </location>
</feature>
<comment type="caution">
    <text evidence="8">The sequence shown here is derived from an EMBL/GenBank/DDBJ whole genome shotgun (WGS) entry which is preliminary data.</text>
</comment>
<dbReference type="PROSITE" id="PS51180">
    <property type="entry name" value="BRO1"/>
    <property type="match status" value="1"/>
</dbReference>
<feature type="compositionally biased region" description="Polar residues" evidence="6">
    <location>
        <begin position="811"/>
        <end position="826"/>
    </location>
</feature>
<keyword evidence="9" id="KW-1185">Reference proteome</keyword>
<keyword evidence="3" id="KW-0963">Cytoplasm</keyword>
<dbReference type="InterPro" id="IPR025304">
    <property type="entry name" value="ALIX_V_dom"/>
</dbReference>
<sequence length="1226" mass="138968">MATPQIPFISAPFKKTDDVDWIHPLKKYIARFYQDDPEKYKEETQSFNRLRQDIRGAGKDITGRDLLYRYFGQLELLDLRFPVDEKHVKVLFNWYDAFNNRAISQYSLAFEKASVIFNEAATLSSIASSQNRAETEGRKKAFHYFQASAGMFQYINDNFLHAPSEDLSRETVNVLSELMLVQAQECFLESSIREKTKDGLVAKLASHAAWVYGNLIDSLGDAVTRGVGVDKSWILVCQIKQKFYAAVAQERKAAACELEAKYGECVGRYGAAESAAKEAVKLASGLTSALLSSNHANGTVPTESGHSIQELCKNLAATCSEKFTAATRDNDMIYHETVPQESILTPIDRLKAVKSIPIVELYGPDEMKKVIGVDLFSKLIPISVHESASLYSEEKAKLLRLENERCDIAKAELNASLDYMKLPSSLSKFKDQKQASVSLDNYASPPSDVKSWADQVAAEERRSTSIGDLLNSLTSLRARARQGLDEASLNLDKEMRDCEQGRVKYGDQWTQPPSGPLTNEFRHDINNHRHTLDGASQSDNQLLNRYESVRRNIDILKNGGQSRELEKAYAECISVLADSKTQAGINSLLDIDTEKRDDNLQDKVQRVESILEKLRKIESDRDDTFRDLKDKTMLDDISQLLILNKKANVEQQIFASELEKFRPHQQRISATIQHQQQAIQDLTAAFKALMEGDEAQNLQSQHDKADRLVRNLTSDFNEAKTIYFEIREGLNRGIQFYSGIQDTVDALNRNISRFVTERSNERSRLMDEIESQKSTREQELLRETLNKYTSAPPLPSTQSSSSVSQLSNLTRQLSMTEPSAPYNSGYTPAPPPKPQAFQQQQPPSPYGIYGASTTAVTSNYGTSTFQPTQPIQQQYTRPAYNNQPNYQPQYQQPPQGNKAYAMILATIFAISLLALLSNLTPRPSFFNDVSETEKSIKVNTEPISAKDWIPKKWGRLGKEIEQAISDNVRIAKRKNGDERILLTAVANQGMAEYTLNWIESLKKTGLDDKFLVFAIDQDMVETMKKHGYGKQVVLIPSEWFHIELSDTFEPWLSTGYTPITHSKSLVVERLLYTDVTVWFSDVDIVFTSTSIYDYLLMKLNSRKQTETLFSQETEQKIINSGFYIMRPTDSNKRILAASIYIQDSEADKKPQVTQQRAMNRVLDDLNLNYQTSTIALLDLSLFPHGRMYFDLNIPTKYGMTPMMVHANYRKGDNKKKDLIKFGLWYI</sequence>
<protein>
    <recommendedName>
        <fullName evidence="5">BRO domain-containing protein 1</fullName>
    </recommendedName>
</protein>
<dbReference type="Pfam" id="PF13949">
    <property type="entry name" value="ALIX_LYPXL_bnd"/>
    <property type="match status" value="1"/>
</dbReference>
<evidence type="ECO:0000313" key="8">
    <source>
        <dbReference type="EMBL" id="KAG2233078.1"/>
    </source>
</evidence>
<proteinExistence type="predicted"/>
<comment type="subcellular location">
    <subcellularLocation>
        <location evidence="2">Cytoplasm</location>
    </subcellularLocation>
    <subcellularLocation>
        <location evidence="1">Endosome</location>
    </subcellularLocation>
</comment>
<dbReference type="Pfam" id="PF03097">
    <property type="entry name" value="BRO1"/>
    <property type="match status" value="1"/>
</dbReference>
<dbReference type="InterPro" id="IPR005069">
    <property type="entry name" value="Nucl-diP-sugar_transferase"/>
</dbReference>
<accession>A0A8H7VY84</accession>
<dbReference type="Gene3D" id="1.20.140.50">
    <property type="entry name" value="alix/aip1 like domains"/>
    <property type="match status" value="1"/>
</dbReference>
<dbReference type="Gene3D" id="1.20.120.560">
    <property type="entry name" value="alix/aip1 in complex with the ypdl late domain"/>
    <property type="match status" value="1"/>
</dbReference>
<organism evidence="8 9">
    <name type="scientific">Thamnidium elegans</name>
    <dbReference type="NCBI Taxonomy" id="101142"/>
    <lineage>
        <taxon>Eukaryota</taxon>
        <taxon>Fungi</taxon>
        <taxon>Fungi incertae sedis</taxon>
        <taxon>Mucoromycota</taxon>
        <taxon>Mucoromycotina</taxon>
        <taxon>Mucoromycetes</taxon>
        <taxon>Mucorales</taxon>
        <taxon>Mucorineae</taxon>
        <taxon>Mucoraceae</taxon>
        <taxon>Thamnidium</taxon>
    </lineage>
</organism>
<dbReference type="GO" id="GO:0005768">
    <property type="term" value="C:endosome"/>
    <property type="evidence" value="ECO:0007669"/>
    <property type="project" value="UniProtKB-SubCell"/>
</dbReference>
<dbReference type="PANTHER" id="PTHR23030:SF30">
    <property type="entry name" value="TYROSINE-PROTEIN PHOSPHATASE NON-RECEPTOR TYPE 23"/>
    <property type="match status" value="1"/>
</dbReference>
<keyword evidence="4" id="KW-0967">Endosome</keyword>
<dbReference type="Gene3D" id="1.25.40.280">
    <property type="entry name" value="alix/aip1 like domains"/>
    <property type="match status" value="1"/>
</dbReference>
<feature type="domain" description="BRO1" evidence="7">
    <location>
        <begin position="7"/>
        <end position="413"/>
    </location>
</feature>
<evidence type="ECO:0000313" key="9">
    <source>
        <dbReference type="Proteomes" id="UP000613177"/>
    </source>
</evidence>
<dbReference type="InterPro" id="IPR004328">
    <property type="entry name" value="BRO1_dom"/>
</dbReference>
<dbReference type="EMBL" id="JAEPRE010000090">
    <property type="protein sequence ID" value="KAG2233078.1"/>
    <property type="molecule type" value="Genomic_DNA"/>
</dbReference>
<dbReference type="PANTHER" id="PTHR23030">
    <property type="entry name" value="PCD6 INTERACTING PROTEIN-RELATED"/>
    <property type="match status" value="1"/>
</dbReference>
<evidence type="ECO:0000256" key="1">
    <source>
        <dbReference type="ARBA" id="ARBA00004177"/>
    </source>
</evidence>
<evidence type="ECO:0000259" key="7">
    <source>
        <dbReference type="PROSITE" id="PS51180"/>
    </source>
</evidence>
<evidence type="ECO:0000256" key="6">
    <source>
        <dbReference type="SAM" id="MobiDB-lite"/>
    </source>
</evidence>
<reference evidence="8" key="1">
    <citation type="submission" date="2021-01" db="EMBL/GenBank/DDBJ databases">
        <title>Metabolic potential, ecology and presence of endohyphal bacteria is reflected in genomic diversity of Mucoromycotina.</title>
        <authorList>
            <person name="Muszewska A."/>
            <person name="Okrasinska A."/>
            <person name="Steczkiewicz K."/>
            <person name="Drgas O."/>
            <person name="Orlowska M."/>
            <person name="Perlinska-Lenart U."/>
            <person name="Aleksandrzak-Piekarczyk T."/>
            <person name="Szatraj K."/>
            <person name="Zielenkiewicz U."/>
            <person name="Pilsyk S."/>
            <person name="Malc E."/>
            <person name="Mieczkowski P."/>
            <person name="Kruszewska J.S."/>
            <person name="Biernat P."/>
            <person name="Pawlowska J."/>
        </authorList>
    </citation>
    <scope>NUCLEOTIDE SEQUENCE</scope>
    <source>
        <strain evidence="8">WA0000018081</strain>
    </source>
</reference>
<dbReference type="GO" id="GO:0043328">
    <property type="term" value="P:protein transport to vacuole involved in ubiquitin-dependent protein catabolic process via the multivesicular body sorting pathway"/>
    <property type="evidence" value="ECO:0007669"/>
    <property type="project" value="TreeGrafter"/>
</dbReference>
<gene>
    <name evidence="8" type="ORF">INT48_009204</name>
</gene>
<evidence type="ECO:0000256" key="5">
    <source>
        <dbReference type="ARBA" id="ARBA00041284"/>
    </source>
</evidence>